<dbReference type="OrthoDB" id="9795306at2"/>
<dbReference type="InterPro" id="IPR037523">
    <property type="entry name" value="VOC_core"/>
</dbReference>
<dbReference type="Proteomes" id="UP000320496">
    <property type="component" value="Chromosome"/>
</dbReference>
<name>A0A517Z996_9PLAN</name>
<gene>
    <name evidence="2" type="ORF">Mal4_33920</name>
</gene>
<dbReference type="Gene3D" id="3.30.720.120">
    <property type="match status" value="1"/>
</dbReference>
<evidence type="ECO:0000313" key="3">
    <source>
        <dbReference type="Proteomes" id="UP000320496"/>
    </source>
</evidence>
<dbReference type="KEGG" id="mri:Mal4_33920"/>
<dbReference type="Pfam" id="PF00903">
    <property type="entry name" value="Glyoxalase"/>
    <property type="match status" value="1"/>
</dbReference>
<dbReference type="InterPro" id="IPR029068">
    <property type="entry name" value="Glyas_Bleomycin-R_OHBP_Dase"/>
</dbReference>
<dbReference type="Gene3D" id="3.30.720.110">
    <property type="match status" value="1"/>
</dbReference>
<reference evidence="2 3" key="1">
    <citation type="submission" date="2019-02" db="EMBL/GenBank/DDBJ databases">
        <title>Deep-cultivation of Planctomycetes and their phenomic and genomic characterization uncovers novel biology.</title>
        <authorList>
            <person name="Wiegand S."/>
            <person name="Jogler M."/>
            <person name="Boedeker C."/>
            <person name="Pinto D."/>
            <person name="Vollmers J."/>
            <person name="Rivas-Marin E."/>
            <person name="Kohn T."/>
            <person name="Peeters S.H."/>
            <person name="Heuer A."/>
            <person name="Rast P."/>
            <person name="Oberbeckmann S."/>
            <person name="Bunk B."/>
            <person name="Jeske O."/>
            <person name="Meyerdierks A."/>
            <person name="Storesund J.E."/>
            <person name="Kallscheuer N."/>
            <person name="Luecker S."/>
            <person name="Lage O.M."/>
            <person name="Pohl T."/>
            <person name="Merkel B.J."/>
            <person name="Hornburger P."/>
            <person name="Mueller R.-W."/>
            <person name="Bruemmer F."/>
            <person name="Labrenz M."/>
            <person name="Spormann A.M."/>
            <person name="Op den Camp H."/>
            <person name="Overmann J."/>
            <person name="Amann R."/>
            <person name="Jetten M.S.M."/>
            <person name="Mascher T."/>
            <person name="Medema M.H."/>
            <person name="Devos D.P."/>
            <person name="Kaster A.-K."/>
            <person name="Ovreas L."/>
            <person name="Rohde M."/>
            <person name="Galperin M.Y."/>
            <person name="Jogler C."/>
        </authorList>
    </citation>
    <scope>NUCLEOTIDE SEQUENCE [LARGE SCALE GENOMIC DNA]</scope>
    <source>
        <strain evidence="2 3">Mal4</strain>
    </source>
</reference>
<feature type="domain" description="VOC" evidence="1">
    <location>
        <begin position="9"/>
        <end position="134"/>
    </location>
</feature>
<dbReference type="CDD" id="cd07246">
    <property type="entry name" value="VOC_like"/>
    <property type="match status" value="1"/>
</dbReference>
<dbReference type="RefSeq" id="WP_145370277.1">
    <property type="nucleotide sequence ID" value="NZ_CP036275.1"/>
</dbReference>
<dbReference type="PANTHER" id="PTHR34109:SF1">
    <property type="entry name" value="VOC DOMAIN-CONTAINING PROTEIN"/>
    <property type="match status" value="1"/>
</dbReference>
<dbReference type="AlphaFoldDB" id="A0A517Z996"/>
<sequence length="158" mass="17392">MPVNPIPEGYTAATPYLVVRGCAAAIDFYKRAFDAREIMRLTLPDGTIGHAEIRIGDAPIMLADEVPNMGYLGPQSLGGSPVAIVLYVENVDAQCAQAEREGATMLKPVVDEFYGDRSGTLTDPFGHIWTFSTRIENLTPDEMQQRFDQALNRPDDED</sequence>
<protein>
    <submittedName>
        <fullName evidence="2">Glyoxalase-like domain protein</fullName>
    </submittedName>
</protein>
<keyword evidence="3" id="KW-1185">Reference proteome</keyword>
<dbReference type="SUPFAM" id="SSF54593">
    <property type="entry name" value="Glyoxalase/Bleomycin resistance protein/Dihydroxybiphenyl dioxygenase"/>
    <property type="match status" value="1"/>
</dbReference>
<accession>A0A517Z996</accession>
<dbReference type="PROSITE" id="PS51819">
    <property type="entry name" value="VOC"/>
    <property type="match status" value="1"/>
</dbReference>
<evidence type="ECO:0000259" key="1">
    <source>
        <dbReference type="PROSITE" id="PS51819"/>
    </source>
</evidence>
<organism evidence="2 3">
    <name type="scientific">Maioricimonas rarisocia</name>
    <dbReference type="NCBI Taxonomy" id="2528026"/>
    <lineage>
        <taxon>Bacteria</taxon>
        <taxon>Pseudomonadati</taxon>
        <taxon>Planctomycetota</taxon>
        <taxon>Planctomycetia</taxon>
        <taxon>Planctomycetales</taxon>
        <taxon>Planctomycetaceae</taxon>
        <taxon>Maioricimonas</taxon>
    </lineage>
</organism>
<dbReference type="EMBL" id="CP036275">
    <property type="protein sequence ID" value="QDU39057.1"/>
    <property type="molecule type" value="Genomic_DNA"/>
</dbReference>
<proteinExistence type="predicted"/>
<evidence type="ECO:0000313" key="2">
    <source>
        <dbReference type="EMBL" id="QDU39057.1"/>
    </source>
</evidence>
<dbReference type="InterPro" id="IPR004360">
    <property type="entry name" value="Glyas_Fos-R_dOase_dom"/>
</dbReference>
<dbReference type="PANTHER" id="PTHR34109">
    <property type="entry name" value="BNAUNNG04460D PROTEIN-RELATED"/>
    <property type="match status" value="1"/>
</dbReference>